<dbReference type="Proteomes" id="UP000288805">
    <property type="component" value="Unassembled WGS sequence"/>
</dbReference>
<feature type="compositionally biased region" description="Polar residues" evidence="1">
    <location>
        <begin position="10"/>
        <end position="21"/>
    </location>
</feature>
<dbReference type="PANTHER" id="PTHR37610:SF40">
    <property type="entry name" value="OS01G0909600 PROTEIN"/>
    <property type="match status" value="1"/>
</dbReference>
<dbReference type="EMBL" id="QGNW01000076">
    <property type="protein sequence ID" value="RVX01273.1"/>
    <property type="molecule type" value="Genomic_DNA"/>
</dbReference>
<dbReference type="PANTHER" id="PTHR37610">
    <property type="entry name" value="CCHC-TYPE DOMAIN-CONTAINING PROTEIN"/>
    <property type="match status" value="1"/>
</dbReference>
<dbReference type="AlphaFoldDB" id="A0A438IX50"/>
<protein>
    <recommendedName>
        <fullName evidence="4">Retrotransposon Copia-like N-terminal domain-containing protein</fullName>
    </recommendedName>
</protein>
<organism evidence="2 3">
    <name type="scientific">Vitis vinifera</name>
    <name type="common">Grape</name>
    <dbReference type="NCBI Taxonomy" id="29760"/>
    <lineage>
        <taxon>Eukaryota</taxon>
        <taxon>Viridiplantae</taxon>
        <taxon>Streptophyta</taxon>
        <taxon>Embryophyta</taxon>
        <taxon>Tracheophyta</taxon>
        <taxon>Spermatophyta</taxon>
        <taxon>Magnoliopsida</taxon>
        <taxon>eudicotyledons</taxon>
        <taxon>Gunneridae</taxon>
        <taxon>Pentapetalae</taxon>
        <taxon>rosids</taxon>
        <taxon>Vitales</taxon>
        <taxon>Vitaceae</taxon>
        <taxon>Viteae</taxon>
        <taxon>Vitis</taxon>
    </lineage>
</organism>
<accession>A0A438IX50</accession>
<proteinExistence type="predicted"/>
<sequence length="122" mass="14206">MVKTAMTWMSRGNNSEVSLKPSHSTSTIVSIATNHSSLQITTHKPNNKNSLQWSRAAQMVIHRRRKIRYLHITIKKLNETNPTFHAWDASKSIVMVWLVNSMEENISENYMCYLTTKELWML</sequence>
<gene>
    <name evidence="2" type="ORF">CK203_031341</name>
</gene>
<evidence type="ECO:0000256" key="1">
    <source>
        <dbReference type="SAM" id="MobiDB-lite"/>
    </source>
</evidence>
<evidence type="ECO:0008006" key="4">
    <source>
        <dbReference type="Google" id="ProtNLM"/>
    </source>
</evidence>
<feature type="region of interest" description="Disordered" evidence="1">
    <location>
        <begin position="1"/>
        <end position="21"/>
    </location>
</feature>
<comment type="caution">
    <text evidence="2">The sequence shown here is derived from an EMBL/GenBank/DDBJ whole genome shotgun (WGS) entry which is preliminary data.</text>
</comment>
<reference evidence="2 3" key="1">
    <citation type="journal article" date="2018" name="PLoS Genet.">
        <title>Population sequencing reveals clonal diversity and ancestral inbreeding in the grapevine cultivar Chardonnay.</title>
        <authorList>
            <person name="Roach M.J."/>
            <person name="Johnson D.L."/>
            <person name="Bohlmann J."/>
            <person name="van Vuuren H.J."/>
            <person name="Jones S.J."/>
            <person name="Pretorius I.S."/>
            <person name="Schmidt S.A."/>
            <person name="Borneman A.R."/>
        </authorList>
    </citation>
    <scope>NUCLEOTIDE SEQUENCE [LARGE SCALE GENOMIC DNA]</scope>
    <source>
        <strain evidence="3">cv. Chardonnay</strain>
        <tissue evidence="2">Leaf</tissue>
    </source>
</reference>
<evidence type="ECO:0000313" key="3">
    <source>
        <dbReference type="Proteomes" id="UP000288805"/>
    </source>
</evidence>
<name>A0A438IX50_VITVI</name>
<evidence type="ECO:0000313" key="2">
    <source>
        <dbReference type="EMBL" id="RVX01273.1"/>
    </source>
</evidence>